<reference evidence="1 2" key="1">
    <citation type="journal article" date="2014" name="Int. J. Syst. Evol. Microbiol.">
        <title>Ramlibacter solisilvae sp. nov., isolated from forest soil, and emended description of the genus Ramlibacter.</title>
        <authorList>
            <person name="Lee H.J."/>
            <person name="Lee S.H."/>
            <person name="Lee S.S."/>
            <person name="Lee J.S."/>
            <person name="Kim Y."/>
            <person name="Kim S.C."/>
            <person name="Jeon C.O."/>
        </authorList>
    </citation>
    <scope>NUCLEOTIDE SEQUENCE [LARGE SCALE GENOMIC DNA]</scope>
    <source>
        <strain evidence="1 2">5-10</strain>
    </source>
</reference>
<gene>
    <name evidence="1" type="ORF">UC35_16695</name>
</gene>
<evidence type="ECO:0000313" key="1">
    <source>
        <dbReference type="EMBL" id="AMO24176.1"/>
    </source>
</evidence>
<dbReference type="Proteomes" id="UP000070433">
    <property type="component" value="Chromosome"/>
</dbReference>
<keyword evidence="2" id="KW-1185">Reference proteome</keyword>
<sequence length="330" mass="36769">MFFLTGYLNHAASIQAATAEFGIKARMDLANFSLELGKSVQRRVWKPRFVGAAQGRTAYIDRMGPNTRGFAGWLPYDMRRWPVASDKAEFKKFAASKDVPTPAACTDASAIGGPFLIKKFRSSFGEGIRGPFLKFDPGQLDHALRDGEYYENFILGHIVKAWYWGSTWGAIEVRQPPVVTGDGHTPLRALVQAKLDSAPDRPHDWQALSDLARYCGVQSLDDVPAPSREVLIDFKYGSRYEPTSRANRNVIDKLRATPLASQFERAGEVFSHSITDYGDASLFTLDAMVDSEGTVWFLEMNSNPMVHPDLYPLVLRDQFDAARARLPLAA</sequence>
<dbReference type="EMBL" id="CP010951">
    <property type="protein sequence ID" value="AMO24176.1"/>
    <property type="molecule type" value="Genomic_DNA"/>
</dbReference>
<dbReference type="RefSeq" id="WP_061501658.1">
    <property type="nucleotide sequence ID" value="NZ_CP010951.1"/>
</dbReference>
<evidence type="ECO:0000313" key="2">
    <source>
        <dbReference type="Proteomes" id="UP000070433"/>
    </source>
</evidence>
<dbReference type="SUPFAM" id="SSF56059">
    <property type="entry name" value="Glutathione synthetase ATP-binding domain-like"/>
    <property type="match status" value="1"/>
</dbReference>
<organism evidence="1 2">
    <name type="scientific">Ramlibacter tataouinensis</name>
    <dbReference type="NCBI Taxonomy" id="94132"/>
    <lineage>
        <taxon>Bacteria</taxon>
        <taxon>Pseudomonadati</taxon>
        <taxon>Pseudomonadota</taxon>
        <taxon>Betaproteobacteria</taxon>
        <taxon>Burkholderiales</taxon>
        <taxon>Comamonadaceae</taxon>
        <taxon>Ramlibacter</taxon>
    </lineage>
</organism>
<name>A0A127JVY8_9BURK</name>
<evidence type="ECO:0008006" key="3">
    <source>
        <dbReference type="Google" id="ProtNLM"/>
    </source>
</evidence>
<protein>
    <recommendedName>
        <fullName evidence="3">ATP-grasp domain-containing protein</fullName>
    </recommendedName>
</protein>
<dbReference type="OrthoDB" id="9116800at2"/>
<dbReference type="AlphaFoldDB" id="A0A127JVY8"/>
<accession>A0A127JVY8</accession>
<proteinExistence type="predicted"/>
<dbReference type="Gene3D" id="3.30.470.20">
    <property type="entry name" value="ATP-grasp fold, B domain"/>
    <property type="match status" value="1"/>
</dbReference>